<dbReference type="GO" id="GO:0016139">
    <property type="term" value="P:glycoside catabolic process"/>
    <property type="evidence" value="ECO:0007669"/>
    <property type="project" value="TreeGrafter"/>
</dbReference>
<organism evidence="8 9">
    <name type="scientific">Streptomyces atratus</name>
    <dbReference type="NCBI Taxonomy" id="1893"/>
    <lineage>
        <taxon>Bacteria</taxon>
        <taxon>Bacillati</taxon>
        <taxon>Actinomycetota</taxon>
        <taxon>Actinomycetes</taxon>
        <taxon>Kitasatosporales</taxon>
        <taxon>Streptomycetaceae</taxon>
        <taxon>Streptomyces</taxon>
    </lineage>
</organism>
<accession>A0A2Z5JKH3</accession>
<evidence type="ECO:0000256" key="5">
    <source>
        <dbReference type="ARBA" id="ARBA00022801"/>
    </source>
</evidence>
<dbReference type="InterPro" id="IPR016286">
    <property type="entry name" value="FUC_metazoa-typ"/>
</dbReference>
<dbReference type="PANTHER" id="PTHR10030">
    <property type="entry name" value="ALPHA-L-FUCOSIDASE"/>
    <property type="match status" value="1"/>
</dbReference>
<keyword evidence="4" id="KW-0732">Signal</keyword>
<evidence type="ECO:0000256" key="3">
    <source>
        <dbReference type="ARBA" id="ARBA00012662"/>
    </source>
</evidence>
<gene>
    <name evidence="8" type="ORF">C5746_32740</name>
</gene>
<dbReference type="Gene3D" id="3.20.20.80">
    <property type="entry name" value="Glycosidases"/>
    <property type="match status" value="1"/>
</dbReference>
<dbReference type="AlphaFoldDB" id="A0A2Z5JKH3"/>
<dbReference type="RefSeq" id="WP_114247351.1">
    <property type="nucleotide sequence ID" value="NZ_CP027306.1"/>
</dbReference>
<keyword evidence="6" id="KW-0326">Glycosidase</keyword>
<dbReference type="SMART" id="SM00812">
    <property type="entry name" value="Alpha_L_fucos"/>
    <property type="match status" value="1"/>
</dbReference>
<comment type="function">
    <text evidence="1">Alpha-L-fucosidase is responsible for hydrolyzing the alpha-1,6-linked fucose joined to the reducing-end N-acetylglucosamine of the carbohydrate moieties of glycoproteins.</text>
</comment>
<evidence type="ECO:0000313" key="9">
    <source>
        <dbReference type="Proteomes" id="UP000252698"/>
    </source>
</evidence>
<evidence type="ECO:0000256" key="2">
    <source>
        <dbReference type="ARBA" id="ARBA00007951"/>
    </source>
</evidence>
<name>A0A2Z5JKH3_STRAR</name>
<dbReference type="GO" id="GO:0006004">
    <property type="term" value="P:fucose metabolic process"/>
    <property type="evidence" value="ECO:0007669"/>
    <property type="project" value="InterPro"/>
</dbReference>
<sequence length="376" mass="42195">MVASWWSRARLGIFVHWTPASVPGWAPPYVPADELPLAGRRSPLGWTSYAEWYENALRFADSPVLAHHRATYGTRPYTAFGGDFNDALDTWDPAAWARSFRAAGARYAVLVAKHHDGFCLWPSEVGNPHRAGWHTSRDVVGEFAEAVRAEGLSFGVYYSGGLDWTFDDRPIGTGADTVSAVPRGSYPAYAGAQMRELIRRYRPDILWNDIAWPGSRSDVQRLVEYYRFTVPHGVVNDRLFPYTPMWRALQLPGAKALYDRWERRTIAQGEGFVPRKPPYYDFRTPEFARYTGPDPYEITRGIDHSFGYNRNSPPEAFLGRDALDSLVRETASAGGNLLLNVGPRGEDATIPAEQQLRLDWLAELTPEITPDGCVPG</sequence>
<dbReference type="GO" id="GO:0004560">
    <property type="term" value="F:alpha-L-fucosidase activity"/>
    <property type="evidence" value="ECO:0007669"/>
    <property type="project" value="InterPro"/>
</dbReference>
<dbReference type="KEGG" id="sata:C5746_32740"/>
<evidence type="ECO:0000256" key="4">
    <source>
        <dbReference type="ARBA" id="ARBA00022729"/>
    </source>
</evidence>
<dbReference type="PIRSF" id="PIRSF001092">
    <property type="entry name" value="Alpha-L-fucosidase"/>
    <property type="match status" value="1"/>
</dbReference>
<evidence type="ECO:0000313" key="8">
    <source>
        <dbReference type="EMBL" id="AXE80937.1"/>
    </source>
</evidence>
<dbReference type="Proteomes" id="UP000252698">
    <property type="component" value="Chromosome"/>
</dbReference>
<reference evidence="8 9" key="1">
    <citation type="journal article" date="2018" name="Front. Microbiol.">
        <title>Genome Sequencing of Streptomyces atratus SCSIOZH16 and Activation Production of Nocardamine via Metabolic Engineering.</title>
        <authorList>
            <person name="Li Y."/>
            <person name="Zhang C."/>
            <person name="Liu C."/>
            <person name="Ju J."/>
            <person name="Ma J."/>
        </authorList>
    </citation>
    <scope>NUCLEOTIDE SEQUENCE [LARGE SCALE GENOMIC DNA]</scope>
    <source>
        <strain evidence="8 9">SCSIO_ZH16</strain>
    </source>
</reference>
<dbReference type="EC" id="3.2.1.51" evidence="3"/>
<dbReference type="Pfam" id="PF01120">
    <property type="entry name" value="Alpha_L_fucos"/>
    <property type="match status" value="1"/>
</dbReference>
<dbReference type="SUPFAM" id="SSF51445">
    <property type="entry name" value="(Trans)glycosidases"/>
    <property type="match status" value="1"/>
</dbReference>
<dbReference type="InterPro" id="IPR057739">
    <property type="entry name" value="Glyco_hydro_29_N"/>
</dbReference>
<dbReference type="InterPro" id="IPR000933">
    <property type="entry name" value="Glyco_hydro_29"/>
</dbReference>
<comment type="similarity">
    <text evidence="2">Belongs to the glycosyl hydrolase 29 family.</text>
</comment>
<evidence type="ECO:0000259" key="7">
    <source>
        <dbReference type="Pfam" id="PF01120"/>
    </source>
</evidence>
<keyword evidence="5" id="KW-0378">Hydrolase</keyword>
<dbReference type="GO" id="GO:0005764">
    <property type="term" value="C:lysosome"/>
    <property type="evidence" value="ECO:0007669"/>
    <property type="project" value="TreeGrafter"/>
</dbReference>
<evidence type="ECO:0000256" key="6">
    <source>
        <dbReference type="ARBA" id="ARBA00023295"/>
    </source>
</evidence>
<dbReference type="EMBL" id="CP027306">
    <property type="protein sequence ID" value="AXE80937.1"/>
    <property type="molecule type" value="Genomic_DNA"/>
</dbReference>
<evidence type="ECO:0000256" key="1">
    <source>
        <dbReference type="ARBA" id="ARBA00004071"/>
    </source>
</evidence>
<dbReference type="GeneID" id="95523135"/>
<dbReference type="PRINTS" id="PR00741">
    <property type="entry name" value="GLHYDRLASE29"/>
</dbReference>
<feature type="domain" description="Glycoside hydrolase family 29 N-terminal" evidence="7">
    <location>
        <begin position="3"/>
        <end position="361"/>
    </location>
</feature>
<proteinExistence type="inferred from homology"/>
<dbReference type="PANTHER" id="PTHR10030:SF37">
    <property type="entry name" value="ALPHA-L-FUCOSIDASE-RELATED"/>
    <property type="match status" value="1"/>
</dbReference>
<protein>
    <recommendedName>
        <fullName evidence="3">alpha-L-fucosidase</fullName>
        <ecNumber evidence="3">3.2.1.51</ecNumber>
    </recommendedName>
</protein>
<dbReference type="InterPro" id="IPR017853">
    <property type="entry name" value="GH"/>
</dbReference>